<keyword evidence="1" id="KW-0677">Repeat</keyword>
<name>A0A0M0JAB5_9EUKA</name>
<evidence type="ECO:0000256" key="3">
    <source>
        <dbReference type="SAM" id="MobiDB-lite"/>
    </source>
</evidence>
<dbReference type="AlphaFoldDB" id="A0A0M0JAB5"/>
<evidence type="ECO:0000313" key="4">
    <source>
        <dbReference type="EMBL" id="KOO23435.1"/>
    </source>
</evidence>
<protein>
    <submittedName>
        <fullName evidence="4">Suppressor of amib protein 16</fullName>
    </submittedName>
</protein>
<dbReference type="Gene3D" id="1.25.10.10">
    <property type="entry name" value="Leucine-rich Repeat Variant"/>
    <property type="match status" value="2"/>
</dbReference>
<gene>
    <name evidence="4" type="ORF">Ctob_010324</name>
</gene>
<keyword evidence="2" id="KW-0175">Coiled coil</keyword>
<feature type="region of interest" description="Disordered" evidence="3">
    <location>
        <begin position="322"/>
        <end position="405"/>
    </location>
</feature>
<dbReference type="InterPro" id="IPR000225">
    <property type="entry name" value="Armadillo"/>
</dbReference>
<dbReference type="PANTHER" id="PTHR22895">
    <property type="entry name" value="ARMADILLO REPEAT-CONTAINING PROTEIN 6"/>
    <property type="match status" value="1"/>
</dbReference>
<evidence type="ECO:0000313" key="5">
    <source>
        <dbReference type="Proteomes" id="UP000037460"/>
    </source>
</evidence>
<reference evidence="5" key="1">
    <citation type="journal article" date="2015" name="PLoS Genet.">
        <title>Genome Sequence and Transcriptome Analyses of Chrysochromulina tobin: Metabolic Tools for Enhanced Algal Fitness in the Prominent Order Prymnesiales (Haptophyceae).</title>
        <authorList>
            <person name="Hovde B.T."/>
            <person name="Deodato C.R."/>
            <person name="Hunsperger H.M."/>
            <person name="Ryken S.A."/>
            <person name="Yost W."/>
            <person name="Jha R.K."/>
            <person name="Patterson J."/>
            <person name="Monnat R.J. Jr."/>
            <person name="Barlow S.B."/>
            <person name="Starkenburg S.R."/>
            <person name="Cattolico R.A."/>
        </authorList>
    </citation>
    <scope>NUCLEOTIDE SEQUENCE</scope>
    <source>
        <strain evidence="5">CCMP291</strain>
    </source>
</reference>
<dbReference type="Proteomes" id="UP000037460">
    <property type="component" value="Unassembled WGS sequence"/>
</dbReference>
<dbReference type="SMART" id="SM00185">
    <property type="entry name" value="ARM"/>
    <property type="match status" value="3"/>
</dbReference>
<proteinExistence type="predicted"/>
<evidence type="ECO:0000256" key="2">
    <source>
        <dbReference type="SAM" id="Coils"/>
    </source>
</evidence>
<dbReference type="EMBL" id="JWZX01003192">
    <property type="protein sequence ID" value="KOO23435.1"/>
    <property type="molecule type" value="Genomic_DNA"/>
</dbReference>
<comment type="caution">
    <text evidence="4">The sequence shown here is derived from an EMBL/GenBank/DDBJ whole genome shotgun (WGS) entry which is preliminary data.</text>
</comment>
<feature type="coiled-coil region" evidence="2">
    <location>
        <begin position="66"/>
        <end position="170"/>
    </location>
</feature>
<sequence>MGKKAKGGDKGGEVLPTEAESTLLLKIAALEEKLARIQHDADSAVGFAATSKDQLAKQKKDQKDIVDYLSMQLAQKKEDYAALEERYAQLVQAKEESEKRLNQMLEDLKAELKETQSKLAASEAQCAQLTAQVIEIGQLRAGAQGDAGAKATLTAELERYKAMLKQSEQHLTVLAVAEDRIIGENGARALPLMLLEAIRLHLAKPVLVEQAMVAMQYVLSEAHGHADSELIRTRGGIDIILDAMRRHAEIAELQSSACGLLWKLAFADPPTRDIVIRSEGIALIMAGMQRHHVHPRLQYNACGALRQMLVTAPRDFSKESQIAAGTRPAELPAVGSMSGRRGRGLPQDPRTLPMRISPGGPVRIASRSNPHLQPLQGPPGSSLRSSMGGRPATIGGSGRRGDDLDPRLAAKEDVSVQALKLTLQSMAAHPETPLVQEYGCGTLLNVVLGGGMSMAQKLYGEAGVPTILEAMRTHPMATGVQIHSCALIKELAEFQPALKLIEDGGGRSLLLAALHNHQYNDELLTRATEALRYLPEELKIEL</sequence>
<organism evidence="4 5">
    <name type="scientific">Chrysochromulina tobinii</name>
    <dbReference type="NCBI Taxonomy" id="1460289"/>
    <lineage>
        <taxon>Eukaryota</taxon>
        <taxon>Haptista</taxon>
        <taxon>Haptophyta</taxon>
        <taxon>Prymnesiophyceae</taxon>
        <taxon>Prymnesiales</taxon>
        <taxon>Chrysochromulinaceae</taxon>
        <taxon>Chrysochromulina</taxon>
    </lineage>
</organism>
<accession>A0A0M0JAB5</accession>
<dbReference type="InterPro" id="IPR016024">
    <property type="entry name" value="ARM-type_fold"/>
</dbReference>
<dbReference type="SUPFAM" id="SSF48371">
    <property type="entry name" value="ARM repeat"/>
    <property type="match status" value="1"/>
</dbReference>
<evidence type="ECO:0000256" key="1">
    <source>
        <dbReference type="ARBA" id="ARBA00022737"/>
    </source>
</evidence>
<dbReference type="OrthoDB" id="15111at2759"/>
<dbReference type="PANTHER" id="PTHR22895:SF0">
    <property type="entry name" value="ARMADILLO REPEAT-CONTAINING PROTEIN 6"/>
    <property type="match status" value="1"/>
</dbReference>
<keyword evidence="5" id="KW-1185">Reference proteome</keyword>
<dbReference type="InterPro" id="IPR011989">
    <property type="entry name" value="ARM-like"/>
</dbReference>